<dbReference type="EMBL" id="LR798224">
    <property type="protein sequence ID" value="CAB5195058.1"/>
    <property type="molecule type" value="Genomic_DNA"/>
</dbReference>
<reference evidence="1" key="1">
    <citation type="submission" date="2020-05" db="EMBL/GenBank/DDBJ databases">
        <authorList>
            <person name="Chiriac C."/>
            <person name="Salcher M."/>
            <person name="Ghai R."/>
            <person name="Kavagutti S V."/>
        </authorList>
    </citation>
    <scope>NUCLEOTIDE SEQUENCE</scope>
</reference>
<sequence>MNKNFTEQTFCHELVHAIMFAMGHTQHDEVFVDAFGALLHQYERTKL</sequence>
<gene>
    <name evidence="1" type="ORF">UFOVP176_55</name>
</gene>
<organism evidence="1">
    <name type="scientific">uncultured Caudovirales phage</name>
    <dbReference type="NCBI Taxonomy" id="2100421"/>
    <lineage>
        <taxon>Viruses</taxon>
        <taxon>Duplodnaviria</taxon>
        <taxon>Heunggongvirae</taxon>
        <taxon>Uroviricota</taxon>
        <taxon>Caudoviricetes</taxon>
        <taxon>Peduoviridae</taxon>
        <taxon>Maltschvirus</taxon>
        <taxon>Maltschvirus maltsch</taxon>
    </lineage>
</organism>
<evidence type="ECO:0000313" key="1">
    <source>
        <dbReference type="EMBL" id="CAB5195058.1"/>
    </source>
</evidence>
<protein>
    <submittedName>
        <fullName evidence="1">Uncharacterized protein</fullName>
    </submittedName>
</protein>
<accession>A0A6J7WJ87</accession>
<name>A0A6J7WJ87_9CAUD</name>
<proteinExistence type="predicted"/>